<evidence type="ECO:0000256" key="7">
    <source>
        <dbReference type="ARBA" id="ARBA00022898"/>
    </source>
</evidence>
<evidence type="ECO:0000313" key="11">
    <source>
        <dbReference type="Proteomes" id="UP000284531"/>
    </source>
</evidence>
<dbReference type="SFLD" id="SFLDG01070">
    <property type="entry name" value="PLP-dependent"/>
    <property type="match status" value="1"/>
</dbReference>
<evidence type="ECO:0000313" key="10">
    <source>
        <dbReference type="EMBL" id="RKE03201.1"/>
    </source>
</evidence>
<dbReference type="SFLD" id="SFLDS00029">
    <property type="entry name" value="Radical_SAM"/>
    <property type="match status" value="1"/>
</dbReference>
<evidence type="ECO:0000256" key="5">
    <source>
        <dbReference type="ARBA" id="ARBA00022691"/>
    </source>
</evidence>
<keyword evidence="7" id="KW-0663">Pyridoxal phosphate</keyword>
<keyword evidence="5" id="KW-0949">S-adenosyl-L-methionine</keyword>
<evidence type="ECO:0000256" key="4">
    <source>
        <dbReference type="ARBA" id="ARBA00022485"/>
    </source>
</evidence>
<comment type="similarity">
    <text evidence="3">Belongs to the radical SAM superfamily. KamA family.</text>
</comment>
<name>A0A419X653_9BACT</name>
<dbReference type="InterPro" id="IPR003739">
    <property type="entry name" value="Lys_aminomutase/Glu_NH3_mut"/>
</dbReference>
<dbReference type="Gene3D" id="3.20.20.70">
    <property type="entry name" value="Aldolase class I"/>
    <property type="match status" value="1"/>
</dbReference>
<dbReference type="Proteomes" id="UP000284531">
    <property type="component" value="Unassembled WGS sequence"/>
</dbReference>
<dbReference type="InterPro" id="IPR013785">
    <property type="entry name" value="Aldolase_TIM"/>
</dbReference>
<evidence type="ECO:0000256" key="3">
    <source>
        <dbReference type="ARBA" id="ARBA00008703"/>
    </source>
</evidence>
<comment type="caution">
    <text evidence="10">The sequence shown here is derived from an EMBL/GenBank/DDBJ whole genome shotgun (WGS) entry which is preliminary data.</text>
</comment>
<evidence type="ECO:0000256" key="6">
    <source>
        <dbReference type="ARBA" id="ARBA00022723"/>
    </source>
</evidence>
<dbReference type="PANTHER" id="PTHR30538">
    <property type="entry name" value="LYSINE 2,3-AMINOMUTASE-RELATED"/>
    <property type="match status" value="1"/>
</dbReference>
<evidence type="ECO:0000256" key="9">
    <source>
        <dbReference type="ARBA" id="ARBA00023014"/>
    </source>
</evidence>
<dbReference type="OrthoDB" id="9768064at2"/>
<sequence length="425" mass="48975">MKYRAYTLKTFKNIPQISKLSEEQIFDIEVVGEVLPFKANNYVVDELIDWDNFENDPIFILTFPQKDMLSAKHYDRMAELIKSGASRPEITKAANQIRMELNPNPAGQVHNVPELNGEKLVGIQHKYDETMLFFPSQGQTCHAYCTFCFRWPQFTGIDELKFAMKQVDLIIEYLRQNPSITDLLFTGGDPMVMKSKVFEQYIDAIIAAEIPNLKTIRIGTKTLGYWPYRYTKDNDAQQLLDVFKKIQDSGLNLSIMAHFNHINEMSTEAVEQAVKNIRATGAVIRTQSPLMKHLNFDADMWARMWRKQVDWGMIPYYMFIARETGAQEYFAVTLEEAWDIFRKAYAQVSGVCRTVRGPSMSANPGKVQVAGVTEVNGEKVYVLNFIQGRDSDWVGRPFFAKYDPKALWLDDLKPAFADKFFYEEA</sequence>
<dbReference type="GO" id="GO:0046872">
    <property type="term" value="F:metal ion binding"/>
    <property type="evidence" value="ECO:0007669"/>
    <property type="project" value="UniProtKB-KW"/>
</dbReference>
<keyword evidence="4" id="KW-0004">4Fe-4S</keyword>
<gene>
    <name evidence="10" type="ORF">BXY64_0192</name>
</gene>
<evidence type="ECO:0000256" key="2">
    <source>
        <dbReference type="ARBA" id="ARBA00001966"/>
    </source>
</evidence>
<dbReference type="PANTHER" id="PTHR30538:SF0">
    <property type="entry name" value="L-LYSINE 2,3-AMINOMUTASE AQ_1632-RELATED"/>
    <property type="match status" value="1"/>
</dbReference>
<comment type="cofactor">
    <cofactor evidence="2">
        <name>[4Fe-4S] cluster</name>
        <dbReference type="ChEBI" id="CHEBI:49883"/>
    </cofactor>
</comment>
<dbReference type="EMBL" id="RAPQ01000008">
    <property type="protein sequence ID" value="RKE03201.1"/>
    <property type="molecule type" value="Genomic_DNA"/>
</dbReference>
<dbReference type="RefSeq" id="WP_120238120.1">
    <property type="nucleotide sequence ID" value="NZ_RAPQ01000008.1"/>
</dbReference>
<dbReference type="InterPro" id="IPR007197">
    <property type="entry name" value="rSAM"/>
</dbReference>
<protein>
    <submittedName>
        <fullName evidence="10">KamA family protein</fullName>
    </submittedName>
</protein>
<keyword evidence="11" id="KW-1185">Reference proteome</keyword>
<proteinExistence type="inferred from homology"/>
<organism evidence="10 11">
    <name type="scientific">Marinifilum flexuosum</name>
    <dbReference type="NCBI Taxonomy" id="1117708"/>
    <lineage>
        <taxon>Bacteria</taxon>
        <taxon>Pseudomonadati</taxon>
        <taxon>Bacteroidota</taxon>
        <taxon>Bacteroidia</taxon>
        <taxon>Marinilabiliales</taxon>
        <taxon>Marinifilaceae</taxon>
    </lineage>
</organism>
<accession>A0A419X653</accession>
<dbReference type="SUPFAM" id="SSF102114">
    <property type="entry name" value="Radical SAM enzymes"/>
    <property type="match status" value="1"/>
</dbReference>
<evidence type="ECO:0000256" key="8">
    <source>
        <dbReference type="ARBA" id="ARBA00023004"/>
    </source>
</evidence>
<reference evidence="10 11" key="1">
    <citation type="submission" date="2018-09" db="EMBL/GenBank/DDBJ databases">
        <title>Genomic Encyclopedia of Archaeal and Bacterial Type Strains, Phase II (KMG-II): from individual species to whole genera.</title>
        <authorList>
            <person name="Goeker M."/>
        </authorList>
    </citation>
    <scope>NUCLEOTIDE SEQUENCE [LARGE SCALE GENOMIC DNA]</scope>
    <source>
        <strain evidence="10 11">DSM 21950</strain>
    </source>
</reference>
<dbReference type="AlphaFoldDB" id="A0A419X653"/>
<dbReference type="GO" id="GO:0051539">
    <property type="term" value="F:4 iron, 4 sulfur cluster binding"/>
    <property type="evidence" value="ECO:0007669"/>
    <property type="project" value="UniProtKB-KW"/>
</dbReference>
<keyword evidence="6" id="KW-0479">Metal-binding</keyword>
<comment type="cofactor">
    <cofactor evidence="1">
        <name>pyridoxal 5'-phosphate</name>
        <dbReference type="ChEBI" id="CHEBI:597326"/>
    </cofactor>
</comment>
<dbReference type="GO" id="GO:0003824">
    <property type="term" value="F:catalytic activity"/>
    <property type="evidence" value="ECO:0007669"/>
    <property type="project" value="InterPro"/>
</dbReference>
<keyword evidence="9" id="KW-0411">Iron-sulfur</keyword>
<evidence type="ECO:0000256" key="1">
    <source>
        <dbReference type="ARBA" id="ARBA00001933"/>
    </source>
</evidence>
<dbReference type="InterPro" id="IPR058240">
    <property type="entry name" value="rSAM_sf"/>
</dbReference>
<keyword evidence="8" id="KW-0408">Iron</keyword>